<feature type="compositionally biased region" description="Basic residues" evidence="5">
    <location>
        <begin position="564"/>
        <end position="575"/>
    </location>
</feature>
<keyword evidence="3" id="KW-0698">rRNA processing</keyword>
<dbReference type="AlphaFoldDB" id="A0A9W7C1M1"/>
<reference evidence="7" key="1">
    <citation type="journal article" date="2023" name="Commun. Biol.">
        <title>Genome analysis of Parmales, the sister group of diatoms, reveals the evolutionary specialization of diatoms from phago-mixotrophs to photoautotrophs.</title>
        <authorList>
            <person name="Ban H."/>
            <person name="Sato S."/>
            <person name="Yoshikawa S."/>
            <person name="Yamada K."/>
            <person name="Nakamura Y."/>
            <person name="Ichinomiya M."/>
            <person name="Sato N."/>
            <person name="Blanc-Mathieu R."/>
            <person name="Endo H."/>
            <person name="Kuwata A."/>
            <person name="Ogata H."/>
        </authorList>
    </citation>
    <scope>NUCLEOTIDE SEQUENCE [LARGE SCALE GENOMIC DNA]</scope>
    <source>
        <strain evidence="7">NIES 3701</strain>
    </source>
</reference>
<feature type="compositionally biased region" description="Low complexity" evidence="5">
    <location>
        <begin position="17"/>
        <end position="26"/>
    </location>
</feature>
<keyword evidence="4" id="KW-0539">Nucleus</keyword>
<feature type="compositionally biased region" description="Basic residues" evidence="5">
    <location>
        <begin position="441"/>
        <end position="452"/>
    </location>
</feature>
<feature type="region of interest" description="Disordered" evidence="5">
    <location>
        <begin position="180"/>
        <end position="214"/>
    </location>
</feature>
<dbReference type="GO" id="GO:0006364">
    <property type="term" value="P:rRNA processing"/>
    <property type="evidence" value="ECO:0007669"/>
    <property type="project" value="UniProtKB-KW"/>
</dbReference>
<feature type="region of interest" description="Disordered" evidence="5">
    <location>
        <begin position="1"/>
        <end position="64"/>
    </location>
</feature>
<evidence type="ECO:0000256" key="2">
    <source>
        <dbReference type="ARBA" id="ARBA00006374"/>
    </source>
</evidence>
<comment type="similarity">
    <text evidence="2">Belongs to the RRP1 family.</text>
</comment>
<dbReference type="OrthoDB" id="2019504at2759"/>
<dbReference type="GO" id="GO:0005634">
    <property type="term" value="C:nucleus"/>
    <property type="evidence" value="ECO:0007669"/>
    <property type="project" value="UniProtKB-SubCell"/>
</dbReference>
<feature type="compositionally biased region" description="Basic residues" evidence="5">
    <location>
        <begin position="513"/>
        <end position="523"/>
    </location>
</feature>
<comment type="caution">
    <text evidence="6">The sequence shown here is derived from an EMBL/GenBank/DDBJ whole genome shotgun (WGS) entry which is preliminary data.</text>
</comment>
<gene>
    <name evidence="6" type="ORF">TrST_g9798</name>
</gene>
<feature type="compositionally biased region" description="Acidic residues" evidence="5">
    <location>
        <begin position="192"/>
        <end position="203"/>
    </location>
</feature>
<evidence type="ECO:0000256" key="1">
    <source>
        <dbReference type="ARBA" id="ARBA00004123"/>
    </source>
</evidence>
<evidence type="ECO:0000256" key="4">
    <source>
        <dbReference type="ARBA" id="ARBA00023242"/>
    </source>
</evidence>
<keyword evidence="7" id="KW-1185">Reference proteome</keyword>
<evidence type="ECO:0000313" key="7">
    <source>
        <dbReference type="Proteomes" id="UP001165085"/>
    </source>
</evidence>
<dbReference type="InterPro" id="IPR010301">
    <property type="entry name" value="RRP1"/>
</dbReference>
<feature type="compositionally biased region" description="Basic residues" evidence="5">
    <location>
        <begin position="33"/>
        <end position="42"/>
    </location>
</feature>
<dbReference type="PANTHER" id="PTHR13026">
    <property type="entry name" value="NNP-1 PROTEIN NOVEL NUCLEAR PROTEIN 1 NOP52"/>
    <property type="match status" value="1"/>
</dbReference>
<proteinExistence type="inferred from homology"/>
<feature type="compositionally biased region" description="Polar residues" evidence="5">
    <location>
        <begin position="1"/>
        <end position="14"/>
    </location>
</feature>
<organism evidence="6 7">
    <name type="scientific">Triparma strigata</name>
    <dbReference type="NCBI Taxonomy" id="1606541"/>
    <lineage>
        <taxon>Eukaryota</taxon>
        <taxon>Sar</taxon>
        <taxon>Stramenopiles</taxon>
        <taxon>Ochrophyta</taxon>
        <taxon>Bolidophyceae</taxon>
        <taxon>Parmales</taxon>
        <taxon>Triparmaceae</taxon>
        <taxon>Triparma</taxon>
    </lineage>
</organism>
<comment type="subcellular location">
    <subcellularLocation>
        <location evidence="1">Nucleus</location>
    </subcellularLocation>
</comment>
<dbReference type="GO" id="GO:0030688">
    <property type="term" value="C:preribosome, small subunit precursor"/>
    <property type="evidence" value="ECO:0007669"/>
    <property type="project" value="InterPro"/>
</dbReference>
<dbReference type="Pfam" id="PF05997">
    <property type="entry name" value="Nop52"/>
    <property type="match status" value="1"/>
</dbReference>
<protein>
    <submittedName>
        <fullName evidence="6">Uncharacterized protein</fullName>
    </submittedName>
</protein>
<evidence type="ECO:0000256" key="3">
    <source>
        <dbReference type="ARBA" id="ARBA00022552"/>
    </source>
</evidence>
<name>A0A9W7C1M1_9STRA</name>
<evidence type="ECO:0000313" key="6">
    <source>
        <dbReference type="EMBL" id="GMH98341.1"/>
    </source>
</evidence>
<sequence>MARLTSTKPHSNALSAPPTGSTTSSPQLTKSQLKNRAKKAKRTALSSLTETQRREHGYLRTAGLDSKNAGAPITLSPDSSELKFARNLGAPNQKMRHRTAIGLKKYIKARSSPSSGSGFSEFDFMKLQKALFYCVWLADKVPVQEELTDLIAPLLHACGGGEKEDIEAGEEYLRIMKEEFEEDGKEGVGEPREDEEESDDDEEVQFKGDVDGEDSDSAPFDPYLHPHCAGVHLSTVFLATFFRTISREWGGIDQYRLDKIYSLIRKIIRQMYEYIAMRGFHPGVVAQFNDVLVEEVLEKTPNGLRFHVIDIALDELAKVDCGFDTESFVSMMEPFTAVAQAEQDKFVRGKVFENVFLKFLVKYSTLKDSPEVEDEDDEVTPTFENVDVKEVSKLLFQAASGEATIDPNRRQIYDMQKTYEKRIRKRVPEPAQPDNPSKNKAGSKRKTNPPKKRQLEEAAPEPKSPEPETSETTPPKKKRRASVDITEMRDSDEDYKSPSPPNSSSSSSDQKRRVSFGKNKSKSWTKSMNDMHKKDVIISPKPKRGILSNKDAPVVAITKDGKNRGSRKSKRNGGH</sequence>
<evidence type="ECO:0000256" key="5">
    <source>
        <dbReference type="SAM" id="MobiDB-lite"/>
    </source>
</evidence>
<feature type="region of interest" description="Disordered" evidence="5">
    <location>
        <begin position="423"/>
        <end position="575"/>
    </location>
</feature>
<accession>A0A9W7C1M1</accession>
<dbReference type="EMBL" id="BRXY01000515">
    <property type="protein sequence ID" value="GMH98341.1"/>
    <property type="molecule type" value="Genomic_DNA"/>
</dbReference>
<dbReference type="PANTHER" id="PTHR13026:SF0">
    <property type="entry name" value="RIBOSOMAL RNA PROCESSING 1B"/>
    <property type="match status" value="1"/>
</dbReference>
<dbReference type="Proteomes" id="UP001165085">
    <property type="component" value="Unassembled WGS sequence"/>
</dbReference>